<evidence type="ECO:0000256" key="6">
    <source>
        <dbReference type="ARBA" id="ARBA00022741"/>
    </source>
</evidence>
<name>A0A7I4F888_PHYPA</name>
<dbReference type="OrthoDB" id="2020662at2759"/>
<evidence type="ECO:0000256" key="11">
    <source>
        <dbReference type="ARBA" id="ARBA00052340"/>
    </source>
</evidence>
<dbReference type="HAMAP" id="MF_02090">
    <property type="entry name" value="NadE_glutamine_dep"/>
    <property type="match status" value="1"/>
</dbReference>
<dbReference type="GO" id="GO:0005524">
    <property type="term" value="F:ATP binding"/>
    <property type="evidence" value="ECO:0007669"/>
    <property type="project" value="UniProtKB-KW"/>
</dbReference>
<dbReference type="InParanoid" id="A0A7I4F888"/>
<dbReference type="CDD" id="cd00553">
    <property type="entry name" value="NAD_synthase"/>
    <property type="match status" value="1"/>
</dbReference>
<dbReference type="GeneID" id="112294438"/>
<feature type="signal peptide" evidence="13">
    <location>
        <begin position="1"/>
        <end position="25"/>
    </location>
</feature>
<dbReference type="FunFam" id="3.60.110.10:FF:000003">
    <property type="entry name" value="Glutamine-dependent NAD(+) synthetase"/>
    <property type="match status" value="1"/>
</dbReference>
<proteinExistence type="inferred from homology"/>
<dbReference type="PROSITE" id="PS50263">
    <property type="entry name" value="CN_HYDROLASE"/>
    <property type="match status" value="1"/>
</dbReference>
<evidence type="ECO:0000256" key="10">
    <source>
        <dbReference type="ARBA" id="ARBA00031075"/>
    </source>
</evidence>
<evidence type="ECO:0000256" key="9">
    <source>
        <dbReference type="ARBA" id="ARBA00030681"/>
    </source>
</evidence>
<dbReference type="PANTHER" id="PTHR23090">
    <property type="entry name" value="NH 3 /GLUTAMINE-DEPENDENT NAD + SYNTHETASE"/>
    <property type="match status" value="1"/>
</dbReference>
<dbReference type="GO" id="GO:0005737">
    <property type="term" value="C:cytoplasm"/>
    <property type="evidence" value="ECO:0000318"/>
    <property type="project" value="GO_Central"/>
</dbReference>
<dbReference type="GO" id="GO:0003952">
    <property type="term" value="F:NAD+ synthase (glutamine-hydrolyzing) activity"/>
    <property type="evidence" value="ECO:0000318"/>
    <property type="project" value="GO_Central"/>
</dbReference>
<dbReference type="CDD" id="cd07570">
    <property type="entry name" value="GAT_Gln-NAD-synth"/>
    <property type="match status" value="1"/>
</dbReference>
<dbReference type="InterPro" id="IPR014445">
    <property type="entry name" value="Gln-dep_NAD_synthase"/>
</dbReference>
<reference evidence="15 16" key="1">
    <citation type="journal article" date="2008" name="Science">
        <title>The Physcomitrella genome reveals evolutionary insights into the conquest of land by plants.</title>
        <authorList>
            <person name="Rensing S."/>
            <person name="Lang D."/>
            <person name="Zimmer A."/>
            <person name="Terry A."/>
            <person name="Salamov A."/>
            <person name="Shapiro H."/>
            <person name="Nishiyama T."/>
            <person name="Perroud P.-F."/>
            <person name="Lindquist E."/>
            <person name="Kamisugi Y."/>
            <person name="Tanahashi T."/>
            <person name="Sakakibara K."/>
            <person name="Fujita T."/>
            <person name="Oishi K."/>
            <person name="Shin-I T."/>
            <person name="Kuroki Y."/>
            <person name="Toyoda A."/>
            <person name="Suzuki Y."/>
            <person name="Hashimoto A."/>
            <person name="Yamaguchi K."/>
            <person name="Sugano A."/>
            <person name="Kohara Y."/>
            <person name="Fujiyama A."/>
            <person name="Anterola A."/>
            <person name="Aoki S."/>
            <person name="Ashton N."/>
            <person name="Barbazuk W.B."/>
            <person name="Barker E."/>
            <person name="Bennetzen J."/>
            <person name="Bezanilla M."/>
            <person name="Blankenship R."/>
            <person name="Cho S.H."/>
            <person name="Dutcher S."/>
            <person name="Estelle M."/>
            <person name="Fawcett J.A."/>
            <person name="Gundlach H."/>
            <person name="Hanada K."/>
            <person name="Heyl A."/>
            <person name="Hicks K.A."/>
            <person name="Hugh J."/>
            <person name="Lohr M."/>
            <person name="Mayer K."/>
            <person name="Melkozernov A."/>
            <person name="Murata T."/>
            <person name="Nelson D."/>
            <person name="Pils B."/>
            <person name="Prigge M."/>
            <person name="Reiss B."/>
            <person name="Renner T."/>
            <person name="Rombauts S."/>
            <person name="Rushton P."/>
            <person name="Sanderfoot A."/>
            <person name="Schween G."/>
            <person name="Shiu S.-H."/>
            <person name="Stueber K."/>
            <person name="Theodoulou F.L."/>
            <person name="Tu H."/>
            <person name="Van de Peer Y."/>
            <person name="Verrier P.J."/>
            <person name="Waters E."/>
            <person name="Wood A."/>
            <person name="Yang L."/>
            <person name="Cove D."/>
            <person name="Cuming A."/>
            <person name="Hasebe M."/>
            <person name="Lucas S."/>
            <person name="Mishler D.B."/>
            <person name="Reski R."/>
            <person name="Grigoriev I."/>
            <person name="Quatrano R.S."/>
            <person name="Boore J.L."/>
        </authorList>
    </citation>
    <scope>NUCLEOTIDE SEQUENCE [LARGE SCALE GENOMIC DNA]</scope>
    <source>
        <strain evidence="15 16">cv. Gransden 2004</strain>
    </source>
</reference>
<reference evidence="15" key="3">
    <citation type="submission" date="2020-12" db="UniProtKB">
        <authorList>
            <consortium name="EnsemblPlants"/>
        </authorList>
    </citation>
    <scope>IDENTIFICATION</scope>
</reference>
<reference evidence="15 16" key="2">
    <citation type="journal article" date="2018" name="Plant J.">
        <title>The Physcomitrella patens chromosome-scale assembly reveals moss genome structure and evolution.</title>
        <authorList>
            <person name="Lang D."/>
            <person name="Ullrich K.K."/>
            <person name="Murat F."/>
            <person name="Fuchs J."/>
            <person name="Jenkins J."/>
            <person name="Haas F.B."/>
            <person name="Piednoel M."/>
            <person name="Gundlach H."/>
            <person name="Van Bel M."/>
            <person name="Meyberg R."/>
            <person name="Vives C."/>
            <person name="Morata J."/>
            <person name="Symeonidi A."/>
            <person name="Hiss M."/>
            <person name="Muchero W."/>
            <person name="Kamisugi Y."/>
            <person name="Saleh O."/>
            <person name="Blanc G."/>
            <person name="Decker E.L."/>
            <person name="van Gessel N."/>
            <person name="Grimwood J."/>
            <person name="Hayes R.D."/>
            <person name="Graham S.W."/>
            <person name="Gunter L.E."/>
            <person name="McDaniel S.F."/>
            <person name="Hoernstein S.N.W."/>
            <person name="Larsson A."/>
            <person name="Li F.W."/>
            <person name="Perroud P.F."/>
            <person name="Phillips J."/>
            <person name="Ranjan P."/>
            <person name="Rokshar D.S."/>
            <person name="Rothfels C.J."/>
            <person name="Schneider L."/>
            <person name="Shu S."/>
            <person name="Stevenson D.W."/>
            <person name="Thummler F."/>
            <person name="Tillich M."/>
            <person name="Villarreal Aguilar J.C."/>
            <person name="Widiez T."/>
            <person name="Wong G.K."/>
            <person name="Wymore A."/>
            <person name="Zhang Y."/>
            <person name="Zimmer A.D."/>
            <person name="Quatrano R.S."/>
            <person name="Mayer K.F.X."/>
            <person name="Goodstein D."/>
            <person name="Casacuberta J.M."/>
            <person name="Vandepoele K."/>
            <person name="Reski R."/>
            <person name="Cuming A.C."/>
            <person name="Tuskan G.A."/>
            <person name="Maumus F."/>
            <person name="Salse J."/>
            <person name="Schmutz J."/>
            <person name="Rensing S.A."/>
        </authorList>
    </citation>
    <scope>NUCLEOTIDE SEQUENCE [LARGE SCALE GENOMIC DNA]</scope>
    <source>
        <strain evidence="15 16">cv. Gransden 2004</strain>
    </source>
</reference>
<dbReference type="GO" id="GO:0009435">
    <property type="term" value="P:NAD+ biosynthetic process"/>
    <property type="evidence" value="ECO:0000318"/>
    <property type="project" value="GO_Central"/>
</dbReference>
<dbReference type="InterPro" id="IPR003010">
    <property type="entry name" value="C-N_Hydrolase"/>
</dbReference>
<dbReference type="PANTHER" id="PTHR23090:SF9">
    <property type="entry name" value="GLUTAMINE-DEPENDENT NAD(+) SYNTHETASE"/>
    <property type="match status" value="1"/>
</dbReference>
<evidence type="ECO:0000313" key="16">
    <source>
        <dbReference type="Proteomes" id="UP000006727"/>
    </source>
</evidence>
<evidence type="ECO:0000256" key="12">
    <source>
        <dbReference type="SAM" id="MobiDB-lite"/>
    </source>
</evidence>
<dbReference type="FunCoup" id="A0A7I4F888">
    <property type="interactions" value="4246"/>
</dbReference>
<dbReference type="Gramene" id="Pp3c17_21910V3.5">
    <property type="protein sequence ID" value="Pp3c17_21910V3.5"/>
    <property type="gene ID" value="Pp3c17_21910"/>
</dbReference>
<accession>A0A7I4F888</accession>
<keyword evidence="6" id="KW-0547">Nucleotide-binding</keyword>
<dbReference type="Gene3D" id="3.40.50.620">
    <property type="entry name" value="HUPs"/>
    <property type="match status" value="1"/>
</dbReference>
<feature type="domain" description="CN hydrolase" evidence="14">
    <location>
        <begin position="50"/>
        <end position="320"/>
    </location>
</feature>
<keyword evidence="13" id="KW-0732">Signal</keyword>
<dbReference type="Proteomes" id="UP000006727">
    <property type="component" value="Chromosome 17"/>
</dbReference>
<feature type="chain" id="PRO_5029513582" description="Glutamine-dependent NAD(+) synthetase" evidence="13">
    <location>
        <begin position="26"/>
        <end position="864"/>
    </location>
</feature>
<keyword evidence="5" id="KW-0436">Ligase</keyword>
<dbReference type="EMBL" id="ABEU02000017">
    <property type="status" value="NOT_ANNOTATED_CDS"/>
    <property type="molecule type" value="Genomic_DNA"/>
</dbReference>
<evidence type="ECO:0000259" key="14">
    <source>
        <dbReference type="PROSITE" id="PS50263"/>
    </source>
</evidence>
<dbReference type="KEGG" id="ppp:112294438"/>
<gene>
    <name evidence="15" type="primary">LOC112294438</name>
</gene>
<evidence type="ECO:0000256" key="13">
    <source>
        <dbReference type="SAM" id="SignalP"/>
    </source>
</evidence>
<dbReference type="InterPro" id="IPR014729">
    <property type="entry name" value="Rossmann-like_a/b/a_fold"/>
</dbReference>
<evidence type="ECO:0000256" key="3">
    <source>
        <dbReference type="ARBA" id="ARBA00012743"/>
    </source>
</evidence>
<dbReference type="RefSeq" id="XP_024400609.1">
    <property type="nucleotide sequence ID" value="XM_024544841.2"/>
</dbReference>
<dbReference type="EnsemblPlants" id="Pp3c17_21910V3.5">
    <property type="protein sequence ID" value="Pp3c17_21910V3.5"/>
    <property type="gene ID" value="Pp3c17_21910"/>
</dbReference>
<dbReference type="SUPFAM" id="SSF52402">
    <property type="entry name" value="Adenine nucleotide alpha hydrolases-like"/>
    <property type="match status" value="1"/>
</dbReference>
<organism evidence="15 16">
    <name type="scientific">Physcomitrium patens</name>
    <name type="common">Spreading-leaved earth moss</name>
    <name type="synonym">Physcomitrella patens</name>
    <dbReference type="NCBI Taxonomy" id="3218"/>
    <lineage>
        <taxon>Eukaryota</taxon>
        <taxon>Viridiplantae</taxon>
        <taxon>Streptophyta</taxon>
        <taxon>Embryophyta</taxon>
        <taxon>Bryophyta</taxon>
        <taxon>Bryophytina</taxon>
        <taxon>Bryopsida</taxon>
        <taxon>Funariidae</taxon>
        <taxon>Funariales</taxon>
        <taxon>Funariaceae</taxon>
        <taxon>Physcomitrium</taxon>
    </lineage>
</organism>
<dbReference type="EC" id="6.3.5.1" evidence="3"/>
<comment type="pathway">
    <text evidence="1">Cofactor biosynthesis; NAD(+) biosynthesis; NAD(+) from deamido-NAD(+) (L-Gln route): step 1/1.</text>
</comment>
<dbReference type="Gene3D" id="3.60.110.10">
    <property type="entry name" value="Carbon-nitrogen hydrolase"/>
    <property type="match status" value="1"/>
</dbReference>
<protein>
    <recommendedName>
        <fullName evidence="4">Glutamine-dependent NAD(+) synthetase</fullName>
        <ecNumber evidence="3">6.3.5.1</ecNumber>
    </recommendedName>
    <alternativeName>
        <fullName evidence="9">NAD(+) synthase [glutamine-hydrolyzing]</fullName>
    </alternativeName>
    <alternativeName>
        <fullName evidence="10">NAD(+) synthetase</fullName>
    </alternativeName>
</protein>
<dbReference type="NCBIfam" id="TIGR00552">
    <property type="entry name" value="nadE"/>
    <property type="match status" value="1"/>
</dbReference>
<dbReference type="Pfam" id="PF00795">
    <property type="entry name" value="CN_hydrolase"/>
    <property type="match status" value="1"/>
</dbReference>
<feature type="region of interest" description="Disordered" evidence="12">
    <location>
        <begin position="758"/>
        <end position="791"/>
    </location>
</feature>
<evidence type="ECO:0000313" key="15">
    <source>
        <dbReference type="EnsemblPlants" id="Pp3c17_21910V3.5"/>
    </source>
</evidence>
<dbReference type="UniPathway" id="UPA00253">
    <property type="reaction ID" value="UER00334"/>
</dbReference>
<evidence type="ECO:0000256" key="4">
    <source>
        <dbReference type="ARBA" id="ARBA00017309"/>
    </source>
</evidence>
<evidence type="ECO:0000256" key="2">
    <source>
        <dbReference type="ARBA" id="ARBA00007145"/>
    </source>
</evidence>
<dbReference type="Pfam" id="PF02540">
    <property type="entry name" value="NAD_synthase"/>
    <property type="match status" value="1"/>
</dbReference>
<comment type="similarity">
    <text evidence="2">In the C-terminal section; belongs to the NAD synthetase family.</text>
</comment>
<evidence type="ECO:0000256" key="8">
    <source>
        <dbReference type="ARBA" id="ARBA00023027"/>
    </source>
</evidence>
<dbReference type="InterPro" id="IPR022310">
    <property type="entry name" value="NAD/GMP_synthase"/>
</dbReference>
<dbReference type="SUPFAM" id="SSF56317">
    <property type="entry name" value="Carbon-nitrogen hydrolase"/>
    <property type="match status" value="1"/>
</dbReference>
<dbReference type="GO" id="GO:0004359">
    <property type="term" value="F:glutaminase activity"/>
    <property type="evidence" value="ECO:0000318"/>
    <property type="project" value="GO_Central"/>
</dbReference>
<keyword evidence="7" id="KW-0067">ATP-binding</keyword>
<comment type="catalytic activity">
    <reaction evidence="11">
        <text>deamido-NAD(+) + L-glutamine + ATP + H2O = L-glutamate + AMP + diphosphate + NAD(+) + H(+)</text>
        <dbReference type="Rhea" id="RHEA:24384"/>
        <dbReference type="ChEBI" id="CHEBI:15377"/>
        <dbReference type="ChEBI" id="CHEBI:15378"/>
        <dbReference type="ChEBI" id="CHEBI:29985"/>
        <dbReference type="ChEBI" id="CHEBI:30616"/>
        <dbReference type="ChEBI" id="CHEBI:33019"/>
        <dbReference type="ChEBI" id="CHEBI:57540"/>
        <dbReference type="ChEBI" id="CHEBI:58359"/>
        <dbReference type="ChEBI" id="CHEBI:58437"/>
        <dbReference type="ChEBI" id="CHEBI:456215"/>
        <dbReference type="EC" id="6.3.5.1"/>
    </reaction>
</comment>
<sequence>MKLGGQSNGGIICLFVCWFVSGLRACEQFCFVDCFCEFGGLWRVGKMRVVKLATCSLNQWAMDFEGNLARTKQSIREARNAGATFRVGPELELCGYGCEDHFLEGDTLKHSWECMAEILASDLTNGIVCDIGLPVEECGVRYNCRAYCLDGQILLVRPKLYLANDGNYRELRWFSSWKRLRELETYQLPECIREVTGQETVPFGDGYLSFEDTGVASETCEELFTPSAPHIGLSLGGVEIIANGSGSHHQLRKLNTRIELMQSATSKCGGVYMYANQQGCDGGRLYYDGCACIMVNGDVVAQGSQFSMKDVEVVTACVDLDAVSSFRGTISSLREQASQEPRTPSIAVKFKLSRPMNMANHFPSLPIKVRYHDPYEEIALGPACWLWDYLRRSGATGYLLPLSGGADSSSVAAIVGCMCQLVVKAVREGDKQVIADAIRMGNYRNDEVPESADEFAQRLLHTVYMGTENSSHATRDRAKRLAGEIGASHLNVNIDVVVKALLTLFESVFPGRKLRYKVHGGTQTENLALQNIQARIRMVIAFMLASLMPWVRSKPGFLLVLGSANVDEGLRGYLTKYDCSSADINPIGGISKGDIRAFLRWGALNLGYGTLAEVEGAPPTAELEPITVKYTQTDEIDMGMTYEELGMYGRLRKIFRCGPVSMFENLCIRWHGRLTPAEVAQKVKDFFKYYSINRHKMTTLTPSYHAENYSPEDNRYDLRQFLYNTRWPWQFRRIDQLVDKYETSMPEPLTEFRQHMQPTAAEAAAPNSTGLGVPAASSGIRRDSKGLPAEPVQTRRINTEAILSGCGVNPRKNMTKLSLQRFKAITNRNNLVKIRAPYAQIHGPTAFHHLGIKMWPPRISVAIL</sequence>
<dbReference type="FunFam" id="3.40.50.620:FF:000036">
    <property type="entry name" value="Glutamine-dependent NAD(+) synthetase"/>
    <property type="match status" value="1"/>
</dbReference>
<evidence type="ECO:0000256" key="7">
    <source>
        <dbReference type="ARBA" id="ARBA00022840"/>
    </source>
</evidence>
<dbReference type="InterPro" id="IPR036526">
    <property type="entry name" value="C-N_Hydrolase_sf"/>
</dbReference>
<evidence type="ECO:0000256" key="1">
    <source>
        <dbReference type="ARBA" id="ARBA00005188"/>
    </source>
</evidence>
<dbReference type="InterPro" id="IPR003694">
    <property type="entry name" value="NAD_synthase"/>
</dbReference>
<keyword evidence="8" id="KW-0520">NAD</keyword>
<dbReference type="AlphaFoldDB" id="A0A7I4F888"/>
<keyword evidence="16" id="KW-1185">Reference proteome</keyword>
<evidence type="ECO:0000256" key="5">
    <source>
        <dbReference type="ARBA" id="ARBA00022598"/>
    </source>
</evidence>